<evidence type="ECO:0008006" key="4">
    <source>
        <dbReference type="Google" id="ProtNLM"/>
    </source>
</evidence>
<evidence type="ECO:0000313" key="2">
    <source>
        <dbReference type="EMBL" id="MBS4538072.1"/>
    </source>
</evidence>
<evidence type="ECO:0000256" key="1">
    <source>
        <dbReference type="SAM" id="Phobius"/>
    </source>
</evidence>
<evidence type="ECO:0000313" key="3">
    <source>
        <dbReference type="Proteomes" id="UP000724672"/>
    </source>
</evidence>
<comment type="caution">
    <text evidence="2">The sequence shown here is derived from an EMBL/GenBank/DDBJ whole genome shotgun (WGS) entry which is preliminary data.</text>
</comment>
<protein>
    <recommendedName>
        <fullName evidence="4">ZIP Zinc transporter</fullName>
    </recommendedName>
</protein>
<feature type="transmembrane region" description="Helical" evidence="1">
    <location>
        <begin position="63"/>
        <end position="80"/>
    </location>
</feature>
<feature type="transmembrane region" description="Helical" evidence="1">
    <location>
        <begin position="115"/>
        <end position="133"/>
    </location>
</feature>
<reference evidence="2" key="1">
    <citation type="submission" date="2019-12" db="EMBL/GenBank/DDBJ databases">
        <title>Clostridiaceae gen. nov. sp. nov., isolated from sediment in Xinjiang, China.</title>
        <authorList>
            <person name="Zhang R."/>
        </authorList>
    </citation>
    <scope>NUCLEOTIDE SEQUENCE</scope>
    <source>
        <strain evidence="2">D2Q-11</strain>
    </source>
</reference>
<gene>
    <name evidence="2" type="ORF">GOQ27_06340</name>
</gene>
<feature type="transmembrane region" description="Helical" evidence="1">
    <location>
        <begin position="32"/>
        <end position="51"/>
    </location>
</feature>
<dbReference type="EMBL" id="WSFT01000028">
    <property type="protein sequence ID" value="MBS4538072.1"/>
    <property type="molecule type" value="Genomic_DNA"/>
</dbReference>
<keyword evidence="3" id="KW-1185">Reference proteome</keyword>
<accession>A0A942Z6X7</accession>
<name>A0A942Z6X7_9FIRM</name>
<keyword evidence="1" id="KW-1133">Transmembrane helix</keyword>
<dbReference type="AlphaFoldDB" id="A0A942Z6X7"/>
<keyword evidence="1" id="KW-0472">Membrane</keyword>
<feature type="transmembrane region" description="Helical" evidence="1">
    <location>
        <begin position="145"/>
        <end position="161"/>
    </location>
</feature>
<proteinExistence type="predicted"/>
<organism evidence="2 3">
    <name type="scientific">Anaeromonas frigoriresistens</name>
    <dbReference type="NCBI Taxonomy" id="2683708"/>
    <lineage>
        <taxon>Bacteria</taxon>
        <taxon>Bacillati</taxon>
        <taxon>Bacillota</taxon>
        <taxon>Tissierellia</taxon>
        <taxon>Tissierellales</taxon>
        <taxon>Thermohalobacteraceae</taxon>
        <taxon>Anaeromonas</taxon>
    </lineage>
</organism>
<dbReference type="RefSeq" id="WP_203365997.1">
    <property type="nucleotide sequence ID" value="NZ_WSFT01000028.1"/>
</dbReference>
<sequence>MIGLVVFYGLERVTKESKKNDITTGENADESVFWVHLATSGMYNILIGYLLLHRENNSFSDLFLYFIAIGLHFFVIDHGLREHHKEIYDKFGRWILAVSSVVGWAIGSLIEVNEITIAILFSFLAGGIIFNILKEELPEKRQSSFWAFLTGTVAYSILLLFA</sequence>
<keyword evidence="1" id="KW-0812">Transmembrane</keyword>
<feature type="transmembrane region" description="Helical" evidence="1">
    <location>
        <begin position="92"/>
        <end position="109"/>
    </location>
</feature>
<dbReference type="Proteomes" id="UP000724672">
    <property type="component" value="Unassembled WGS sequence"/>
</dbReference>